<dbReference type="GO" id="GO:0016491">
    <property type="term" value="F:oxidoreductase activity"/>
    <property type="evidence" value="ECO:0007669"/>
    <property type="project" value="TreeGrafter"/>
</dbReference>
<gene>
    <name evidence="1" type="ORF">DB32_005715</name>
</gene>
<dbReference type="Pfam" id="PF13646">
    <property type="entry name" value="HEAT_2"/>
    <property type="match status" value="4"/>
</dbReference>
<sequence>MTSAPPPQSRWDDESEAAEARRLAARALGERPGPDAPERLMAALADPDWRVRKEAASAAVALSGDARVVERLSEALLQPDEVGLRNAAIEAFVRIGPRAATALIDALERATATARKFVVAAMAGAGEQVVPALARLAGDPDPNTATVALESLARIGGDGAEDALRKQLEASDWVVRLAALEGLAALGARAPVSLLAPMVTDPLVRRFALRLLGRSCDPDAVAPLVATLGAATGIAEVAEIALALIALHEADERAAASIAREARRLSGADRALLRQPIATDTGNTEEELPAQRAAATLLLLARDVQALPAISALAARAELGPAALAALRAFGAEAVRPLLSIEPALDPPARAWALEAAAELATMPLEAAPGDDERAPDPELGREVHAALRAALDARDEVVVQAAARALSIWAEPGDAPTLVKLGSTRGGAVARATSTALEALSHSAPHSVEIALDDASPDRADAWSEAVAALAPEVALEKLRAAIASGEASARRAALLALDRVDSAEAAEVASMALADEDVDVQVAAVSVLARMRHVSARAIAAATLPVALRDESPAVRAAAARAIGALGDPEVRGRLRDLLRDPGPGVALAALSSLRALGGAEPASEPDLEELLVDVLGHPDQEVVKEGLRVVAEKIRDRREARLAIGLSHPAWDVRRLAAALLGAIGSEGALSHLRARRAIETDDLVRAAIDDALDPAKAGGAGA</sequence>
<organism evidence="1 2">
    <name type="scientific">Sandaracinus amylolyticus</name>
    <dbReference type="NCBI Taxonomy" id="927083"/>
    <lineage>
        <taxon>Bacteria</taxon>
        <taxon>Pseudomonadati</taxon>
        <taxon>Myxococcota</taxon>
        <taxon>Polyangia</taxon>
        <taxon>Polyangiales</taxon>
        <taxon>Sandaracinaceae</taxon>
        <taxon>Sandaracinus</taxon>
    </lineage>
</organism>
<reference evidence="1 2" key="1">
    <citation type="submission" date="2015-03" db="EMBL/GenBank/DDBJ databases">
        <title>Genome assembly of Sandaracinus amylolyticus DSM 53668.</title>
        <authorList>
            <person name="Sharma G."/>
            <person name="Subramanian S."/>
        </authorList>
    </citation>
    <scope>NUCLEOTIDE SEQUENCE [LARGE SCALE GENOMIC DNA]</scope>
    <source>
        <strain evidence="1 2">DSM 53668</strain>
    </source>
</reference>
<keyword evidence="2" id="KW-1185">Reference proteome</keyword>
<dbReference type="InterPro" id="IPR011989">
    <property type="entry name" value="ARM-like"/>
</dbReference>
<dbReference type="OrthoDB" id="3661251at2"/>
<evidence type="ECO:0000313" key="1">
    <source>
        <dbReference type="EMBL" id="AKF08566.1"/>
    </source>
</evidence>
<dbReference type="SMART" id="SM00567">
    <property type="entry name" value="EZ_HEAT"/>
    <property type="match status" value="11"/>
</dbReference>
<name>A0A0F6YLP6_9BACT</name>
<dbReference type="Proteomes" id="UP000034883">
    <property type="component" value="Chromosome"/>
</dbReference>
<dbReference type="PANTHER" id="PTHR12697:SF5">
    <property type="entry name" value="DEOXYHYPUSINE HYDROXYLASE"/>
    <property type="match status" value="1"/>
</dbReference>
<protein>
    <submittedName>
        <fullName evidence="1">HEAT repeat protein</fullName>
    </submittedName>
</protein>
<dbReference type="SUPFAM" id="SSF48371">
    <property type="entry name" value="ARM repeat"/>
    <property type="match status" value="1"/>
</dbReference>
<dbReference type="RefSeq" id="WP_053235693.1">
    <property type="nucleotide sequence ID" value="NZ_CP011125.1"/>
</dbReference>
<dbReference type="InterPro" id="IPR016024">
    <property type="entry name" value="ARM-type_fold"/>
</dbReference>
<evidence type="ECO:0000313" key="2">
    <source>
        <dbReference type="Proteomes" id="UP000034883"/>
    </source>
</evidence>
<dbReference type="AlphaFoldDB" id="A0A0F6YLP6"/>
<proteinExistence type="predicted"/>
<dbReference type="PANTHER" id="PTHR12697">
    <property type="entry name" value="PBS LYASE HEAT-LIKE PROTEIN"/>
    <property type="match status" value="1"/>
</dbReference>
<dbReference type="STRING" id="927083.DB32_005715"/>
<dbReference type="Gene3D" id="1.25.10.10">
    <property type="entry name" value="Leucine-rich Repeat Variant"/>
    <property type="match status" value="2"/>
</dbReference>
<accession>A0A0F6YLP6</accession>
<dbReference type="EMBL" id="CP011125">
    <property type="protein sequence ID" value="AKF08566.1"/>
    <property type="molecule type" value="Genomic_DNA"/>
</dbReference>
<dbReference type="InterPro" id="IPR004155">
    <property type="entry name" value="PBS_lyase_HEAT"/>
</dbReference>
<dbReference type="KEGG" id="samy:DB32_005715"/>